<evidence type="ECO:0000313" key="11">
    <source>
        <dbReference type="EMBL" id="TWF59238.1"/>
    </source>
</evidence>
<dbReference type="GO" id="GO:0016020">
    <property type="term" value="C:membrane"/>
    <property type="evidence" value="ECO:0007669"/>
    <property type="project" value="UniProtKB-SubCell"/>
</dbReference>
<feature type="transmembrane region" description="Helical" evidence="9">
    <location>
        <begin position="365"/>
        <end position="390"/>
    </location>
</feature>
<dbReference type="PANTHER" id="PTHR32347">
    <property type="entry name" value="EFFLUX SYSTEM COMPONENT YKNX-RELATED"/>
    <property type="match status" value="1"/>
</dbReference>
<dbReference type="GO" id="GO:0030313">
    <property type="term" value="C:cell envelope"/>
    <property type="evidence" value="ECO:0007669"/>
    <property type="project" value="UniProtKB-SubCell"/>
</dbReference>
<keyword evidence="6 9" id="KW-1133">Transmembrane helix</keyword>
<dbReference type="Proteomes" id="UP000320653">
    <property type="component" value="Unassembled WGS sequence"/>
</dbReference>
<evidence type="ECO:0000256" key="4">
    <source>
        <dbReference type="ARBA" id="ARBA00007931"/>
    </source>
</evidence>
<accession>A0A561R9F6</accession>
<evidence type="ECO:0000256" key="2">
    <source>
        <dbReference type="ARBA" id="ARBA00004141"/>
    </source>
</evidence>
<feature type="transmembrane region" description="Helical" evidence="9">
    <location>
        <begin position="227"/>
        <end position="246"/>
    </location>
</feature>
<keyword evidence="12" id="KW-1185">Reference proteome</keyword>
<evidence type="ECO:0000256" key="5">
    <source>
        <dbReference type="ARBA" id="ARBA00022692"/>
    </source>
</evidence>
<keyword evidence="5 9" id="KW-0812">Transmembrane</keyword>
<reference evidence="11 12" key="1">
    <citation type="submission" date="2019-06" db="EMBL/GenBank/DDBJ databases">
        <title>Sorghum-associated microbial communities from plants grown in Nebraska, USA.</title>
        <authorList>
            <person name="Schachtman D."/>
        </authorList>
    </citation>
    <scope>NUCLEOTIDE SEQUENCE [LARGE SCALE GENOMIC DNA]</scope>
    <source>
        <strain evidence="11 12">1225</strain>
    </source>
</reference>
<keyword evidence="11" id="KW-0645">Protease</keyword>
<dbReference type="GO" id="GO:0008237">
    <property type="term" value="F:metallopeptidase activity"/>
    <property type="evidence" value="ECO:0007669"/>
    <property type="project" value="UniProtKB-KW"/>
</dbReference>
<comment type="subcellular location">
    <subcellularLocation>
        <location evidence="3">Cell envelope</location>
    </subcellularLocation>
    <subcellularLocation>
        <location evidence="2">Membrane</location>
        <topology evidence="2">Multi-pass membrane protein</topology>
    </subcellularLocation>
</comment>
<evidence type="ECO:0000256" key="1">
    <source>
        <dbReference type="ARBA" id="ARBA00001947"/>
    </source>
</evidence>
<evidence type="ECO:0000256" key="9">
    <source>
        <dbReference type="SAM" id="Phobius"/>
    </source>
</evidence>
<sequence length="724" mass="80803">MTAAAQATAAAQPMMVGQPADAPLPALREDLQIMRVGASYSGAPTWVVFDPIRNRFFRITYEMFQVLSFWNSSRTVGNLMKSVDARFGNSLSIEDIGTIARMLEHNLLLVQPTRGNWRALHHKAQPHHPWFMRLIHNYLFFKIPLVRPERFIRHAWPHVSFLFGRLFWWVTALVGLLGLYLVSRQWDAFIGTFPFVFSLEGAAVSVLSIVFIKCLHELGHAFVAHRFGCRIPTMGVAFMVMVPLLYTDVSDAWKLKSRWQRLRIDSAGMLAELTVAAYALTLWAFVPDGPLRSALFVLAATGVVLSLFVNLNPFMRFDGYYILADLLGVENLQPRAFRHMRWRLREFLFRPGYSAPEIFPARLDVILTVYAVATAIYRLTLYLGIALLVYHFTIKLVGILLFMVEIGFFLVRPVLSEMKEWWAMRSDILKSRRLYLTGSVFALLVLLAFLPISTRVSAPAVIYPQQFVRLYPHEPGRIESVGIFVGQKVRAGDVLFAIDAPEIDEELRIAEVEAELARSRLARIAANPDDLAQRSIIESELGSLKARAEGLAERKSALVVTAPFDGVITDINPEILPGQWVGRNEQIAFLSAGTGSVARGYVAGNDSGRIAVEAPGWFIPDDLSLPRFPVTLAAIAESGAQEIDVPQLTSQYHGAIAVHAVSGGKRQRLAPVAAQYAVMAHVSETNGLPGRSLQGVMMLDAKGISFAEQAWRRVLTVLFREAGF</sequence>
<name>A0A561R9F6_9HYPH</name>
<evidence type="ECO:0000256" key="7">
    <source>
        <dbReference type="ARBA" id="ARBA00023054"/>
    </source>
</evidence>
<protein>
    <submittedName>
        <fullName evidence="11">Putative peptide zinc metalloprotease protein</fullName>
    </submittedName>
</protein>
<dbReference type="EMBL" id="VIWP01000001">
    <property type="protein sequence ID" value="TWF59238.1"/>
    <property type="molecule type" value="Genomic_DNA"/>
</dbReference>
<keyword evidence="7" id="KW-0175">Coiled coil</keyword>
<dbReference type="GO" id="GO:0006508">
    <property type="term" value="P:proteolysis"/>
    <property type="evidence" value="ECO:0007669"/>
    <property type="project" value="UniProtKB-KW"/>
</dbReference>
<dbReference type="AlphaFoldDB" id="A0A561R9F6"/>
<gene>
    <name evidence="11" type="ORF">FHW37_1011044</name>
</gene>
<dbReference type="RefSeq" id="WP_246690670.1">
    <property type="nucleotide sequence ID" value="NZ_VIWP01000001.1"/>
</dbReference>
<dbReference type="PANTHER" id="PTHR32347:SF23">
    <property type="entry name" value="BLL5650 PROTEIN"/>
    <property type="match status" value="1"/>
</dbReference>
<dbReference type="Gene3D" id="2.40.50.100">
    <property type="match status" value="1"/>
</dbReference>
<evidence type="ECO:0000259" key="10">
    <source>
        <dbReference type="Pfam" id="PF02163"/>
    </source>
</evidence>
<evidence type="ECO:0000313" key="12">
    <source>
        <dbReference type="Proteomes" id="UP000320653"/>
    </source>
</evidence>
<evidence type="ECO:0000256" key="6">
    <source>
        <dbReference type="ARBA" id="ARBA00022989"/>
    </source>
</evidence>
<feature type="transmembrane region" description="Helical" evidence="9">
    <location>
        <begin position="188"/>
        <end position="215"/>
    </location>
</feature>
<feature type="transmembrane region" description="Helical" evidence="9">
    <location>
        <begin position="159"/>
        <end position="182"/>
    </location>
</feature>
<dbReference type="Pfam" id="PF02163">
    <property type="entry name" value="Peptidase_M50"/>
    <property type="match status" value="1"/>
</dbReference>
<evidence type="ECO:0000256" key="8">
    <source>
        <dbReference type="ARBA" id="ARBA00023136"/>
    </source>
</evidence>
<proteinExistence type="inferred from homology"/>
<feature type="transmembrane region" description="Helical" evidence="9">
    <location>
        <begin position="434"/>
        <end position="452"/>
    </location>
</feature>
<dbReference type="SUPFAM" id="SSF111369">
    <property type="entry name" value="HlyD-like secretion proteins"/>
    <property type="match status" value="1"/>
</dbReference>
<dbReference type="InterPro" id="IPR050465">
    <property type="entry name" value="UPF0194_transport"/>
</dbReference>
<dbReference type="InterPro" id="IPR008915">
    <property type="entry name" value="Peptidase_M50"/>
</dbReference>
<organism evidence="11 12">
    <name type="scientific">Neorhizobium alkalisoli</name>
    <dbReference type="NCBI Taxonomy" id="528178"/>
    <lineage>
        <taxon>Bacteria</taxon>
        <taxon>Pseudomonadati</taxon>
        <taxon>Pseudomonadota</taxon>
        <taxon>Alphaproteobacteria</taxon>
        <taxon>Hyphomicrobiales</taxon>
        <taxon>Rhizobiaceae</taxon>
        <taxon>Rhizobium/Agrobacterium group</taxon>
        <taxon>Neorhizobium</taxon>
    </lineage>
</organism>
<comment type="caution">
    <text evidence="11">The sequence shown here is derived from an EMBL/GenBank/DDBJ whole genome shotgun (WGS) entry which is preliminary data.</text>
</comment>
<feature type="transmembrane region" description="Helical" evidence="9">
    <location>
        <begin position="396"/>
        <end position="414"/>
    </location>
</feature>
<keyword evidence="8 9" id="KW-0472">Membrane</keyword>
<feature type="transmembrane region" description="Helical" evidence="9">
    <location>
        <begin position="266"/>
        <end position="286"/>
    </location>
</feature>
<comment type="similarity">
    <text evidence="4">Belongs to the peptidase M50B family.</text>
</comment>
<feature type="transmembrane region" description="Helical" evidence="9">
    <location>
        <begin position="293"/>
        <end position="313"/>
    </location>
</feature>
<feature type="domain" description="Peptidase M50" evidence="10">
    <location>
        <begin position="206"/>
        <end position="285"/>
    </location>
</feature>
<keyword evidence="11" id="KW-0482">Metalloprotease</keyword>
<keyword evidence="11" id="KW-0378">Hydrolase</keyword>
<comment type="cofactor">
    <cofactor evidence="1">
        <name>Zn(2+)</name>
        <dbReference type="ChEBI" id="CHEBI:29105"/>
    </cofactor>
</comment>
<evidence type="ECO:0000256" key="3">
    <source>
        <dbReference type="ARBA" id="ARBA00004196"/>
    </source>
</evidence>